<dbReference type="GO" id="GO:0003723">
    <property type="term" value="F:RNA binding"/>
    <property type="evidence" value="ECO:0007669"/>
    <property type="project" value="TreeGrafter"/>
</dbReference>
<gene>
    <name evidence="4" type="ORF">QCA50_003802</name>
</gene>
<dbReference type="PANTHER" id="PTHR12758">
    <property type="entry name" value="APOPTOSIS INHIBITOR 5-RELATED"/>
    <property type="match status" value="1"/>
</dbReference>
<feature type="compositionally biased region" description="Polar residues" evidence="3">
    <location>
        <begin position="552"/>
        <end position="561"/>
    </location>
</feature>
<dbReference type="InterPro" id="IPR016024">
    <property type="entry name" value="ARM-type_fold"/>
</dbReference>
<organism evidence="4 5">
    <name type="scientific">Cerrena zonata</name>
    <dbReference type="NCBI Taxonomy" id="2478898"/>
    <lineage>
        <taxon>Eukaryota</taxon>
        <taxon>Fungi</taxon>
        <taxon>Dikarya</taxon>
        <taxon>Basidiomycota</taxon>
        <taxon>Agaricomycotina</taxon>
        <taxon>Agaricomycetes</taxon>
        <taxon>Polyporales</taxon>
        <taxon>Cerrenaceae</taxon>
        <taxon>Cerrena</taxon>
    </lineage>
</organism>
<keyword evidence="5" id="KW-1185">Reference proteome</keyword>
<evidence type="ECO:0008006" key="6">
    <source>
        <dbReference type="Google" id="ProtNLM"/>
    </source>
</evidence>
<accession>A0AAW0GM16</accession>
<feature type="region of interest" description="Disordered" evidence="3">
    <location>
        <begin position="426"/>
        <end position="655"/>
    </location>
</feature>
<dbReference type="EMBL" id="JASBNA010000004">
    <property type="protein sequence ID" value="KAK7692179.1"/>
    <property type="molecule type" value="Genomic_DNA"/>
</dbReference>
<keyword evidence="2" id="KW-0053">Apoptosis</keyword>
<feature type="compositionally biased region" description="Basic and acidic residues" evidence="3">
    <location>
        <begin position="572"/>
        <end position="581"/>
    </location>
</feature>
<dbReference type="GO" id="GO:0043066">
    <property type="term" value="P:negative regulation of apoptotic process"/>
    <property type="evidence" value="ECO:0007669"/>
    <property type="project" value="TreeGrafter"/>
</dbReference>
<dbReference type="PANTHER" id="PTHR12758:SF19">
    <property type="entry name" value="APOPTOSIS INHIBITOR 5"/>
    <property type="match status" value="1"/>
</dbReference>
<dbReference type="GO" id="GO:0005634">
    <property type="term" value="C:nucleus"/>
    <property type="evidence" value="ECO:0007669"/>
    <property type="project" value="TreeGrafter"/>
</dbReference>
<dbReference type="Gene3D" id="1.25.10.10">
    <property type="entry name" value="Leucine-rich Repeat Variant"/>
    <property type="match status" value="1"/>
</dbReference>
<dbReference type="Proteomes" id="UP001385951">
    <property type="component" value="Unassembled WGS sequence"/>
</dbReference>
<evidence type="ECO:0000313" key="4">
    <source>
        <dbReference type="EMBL" id="KAK7692179.1"/>
    </source>
</evidence>
<comment type="caution">
    <text evidence="4">The sequence shown here is derived from an EMBL/GenBank/DDBJ whole genome shotgun (WGS) entry which is preliminary data.</text>
</comment>
<evidence type="ECO:0000313" key="5">
    <source>
        <dbReference type="Proteomes" id="UP001385951"/>
    </source>
</evidence>
<proteinExistence type="inferred from homology"/>
<protein>
    <recommendedName>
        <fullName evidence="6">Apoptosis inhibitor 5</fullName>
    </recommendedName>
</protein>
<dbReference type="SUPFAM" id="SSF48371">
    <property type="entry name" value="ARM repeat"/>
    <property type="match status" value="1"/>
</dbReference>
<dbReference type="GO" id="GO:0006915">
    <property type="term" value="P:apoptotic process"/>
    <property type="evidence" value="ECO:0007669"/>
    <property type="project" value="UniProtKB-KW"/>
</dbReference>
<sequence length="655" mass="72269">MEDGAQLNELRELLRRAERTPVKTAAVRKDTLKKLIDLAHSQHPSVKLTVAEKIPAYLKDFPELEDEAINAVYDLCEDPDPTVRIRGYRTISAVSKAQPKWVKRNADVLVQLLQSDDTNEVDVVKRALTEHLDLDPTTTLGVLCDQILLPEDPTDDEEQIMRERLRSLVLVYLSEDAKRGIIERHANSQNPAEDVLVSSLLKAIGKVRSMDTDIIVKNILLSLPTFSQYSSRGKELLDVILTEAKAVLKEDVPASNLAHTRYFLELASFVAVEKQVAHPALLLRFLQANLVPKLPGNRLSEEDSLFVFELYGNLVSTTFRADAKLGANSPSTDELSAIRVQVVEACVILLPIFASSKQPHDQSQWDACKALVKTCIWRKTEKGWSIPSNLTNILEKVQQVASSAMKEERVDKTSLEEIQSDIRSLLPLPPAAMNKSTSQQQAASTSSDINSSNPPKGMDKTNGSPPVIIKRNRDVPVSLPPRPSISTPPRRGLSPRPRQDRPQRQDQGRPRTQSEIVPSTSYNKRDSTRSTSPPRRGGKPQSDIGGGGSLLSRMNANNGLPKSTPPSVPSKRRAEQDEAPQRRPAAAPQQSRDDDMPETGWSIKGAASKQTGKGSGDRNGPFSSSKSASLLARMNNEGNYSDANERRGKKRVKSS</sequence>
<feature type="compositionally biased region" description="Low complexity" evidence="3">
    <location>
        <begin position="436"/>
        <end position="447"/>
    </location>
</feature>
<evidence type="ECO:0000256" key="2">
    <source>
        <dbReference type="ARBA" id="ARBA00022703"/>
    </source>
</evidence>
<feature type="compositionally biased region" description="Basic and acidic residues" evidence="3">
    <location>
        <begin position="497"/>
        <end position="509"/>
    </location>
</feature>
<dbReference type="Pfam" id="PF05918">
    <property type="entry name" value="API5"/>
    <property type="match status" value="1"/>
</dbReference>
<reference evidence="4 5" key="1">
    <citation type="submission" date="2022-09" db="EMBL/GenBank/DDBJ databases">
        <authorList>
            <person name="Palmer J.M."/>
        </authorList>
    </citation>
    <scope>NUCLEOTIDE SEQUENCE [LARGE SCALE GENOMIC DNA]</scope>
    <source>
        <strain evidence="4 5">DSM 7382</strain>
    </source>
</reference>
<dbReference type="AlphaFoldDB" id="A0AAW0GM16"/>
<dbReference type="InterPro" id="IPR008383">
    <property type="entry name" value="API5"/>
</dbReference>
<comment type="similarity">
    <text evidence="1">Belongs to the API5 family.</text>
</comment>
<name>A0AAW0GM16_9APHY</name>
<evidence type="ECO:0000256" key="3">
    <source>
        <dbReference type="SAM" id="MobiDB-lite"/>
    </source>
</evidence>
<evidence type="ECO:0000256" key="1">
    <source>
        <dbReference type="ARBA" id="ARBA00009515"/>
    </source>
</evidence>
<dbReference type="InterPro" id="IPR011989">
    <property type="entry name" value="ARM-like"/>
</dbReference>
<feature type="compositionally biased region" description="Polar residues" evidence="3">
    <location>
        <begin position="513"/>
        <end position="522"/>
    </location>
</feature>